<name>A0A2R6ABP9_9ARCH</name>
<keyword evidence="2 5" id="KW-0862">Zinc</keyword>
<keyword evidence="1 5" id="KW-0479">Metal-binding</keyword>
<evidence type="ECO:0000256" key="2">
    <source>
        <dbReference type="ARBA" id="ARBA00022833"/>
    </source>
</evidence>
<feature type="binding site" evidence="5">
    <location>
        <position position="38"/>
    </location>
    <ligand>
        <name>Zn(2+)</name>
        <dbReference type="ChEBI" id="CHEBI:29105"/>
    </ligand>
</feature>
<reference evidence="6 7" key="1">
    <citation type="submission" date="2017-04" db="EMBL/GenBank/DDBJ databases">
        <title>Novel microbial lineages endemic to geothermal iron-oxide mats fill important gaps in the evolutionary history of Archaea.</title>
        <authorList>
            <person name="Jay Z.J."/>
            <person name="Beam J.P."/>
            <person name="Dlakic M."/>
            <person name="Rusch D.B."/>
            <person name="Kozubal M.A."/>
            <person name="Inskeep W.P."/>
        </authorList>
    </citation>
    <scope>NUCLEOTIDE SEQUENCE [LARGE SCALE GENOMIC DNA]</scope>
    <source>
        <strain evidence="6">OSP_D</strain>
    </source>
</reference>
<comment type="caution">
    <text evidence="6">The sequence shown here is derived from an EMBL/GenBank/DDBJ whole genome shotgun (WGS) entry which is preliminary data.</text>
</comment>
<dbReference type="PANTHER" id="PTHR12589">
    <property type="entry name" value="PYRUVOYL TETRAHYDROBIOPTERIN SYNTHASE"/>
    <property type="match status" value="1"/>
</dbReference>
<evidence type="ECO:0000256" key="1">
    <source>
        <dbReference type="ARBA" id="ARBA00022723"/>
    </source>
</evidence>
<dbReference type="EMBL" id="NEXC01000015">
    <property type="protein sequence ID" value="PSN83778.1"/>
    <property type="molecule type" value="Genomic_DNA"/>
</dbReference>
<dbReference type="InterPro" id="IPR007115">
    <property type="entry name" value="6-PTP_synth/QueD"/>
</dbReference>
<evidence type="ECO:0000256" key="4">
    <source>
        <dbReference type="PIRSR" id="PIRSR006113-1"/>
    </source>
</evidence>
<feature type="active site" description="Proton acceptor" evidence="4">
    <location>
        <position position="32"/>
    </location>
</feature>
<feature type="active site" description="Charge relay system" evidence="4">
    <location>
        <position position="120"/>
    </location>
</feature>
<evidence type="ECO:0000256" key="5">
    <source>
        <dbReference type="PIRSR" id="PIRSR006113-2"/>
    </source>
</evidence>
<dbReference type="GO" id="GO:0016829">
    <property type="term" value="F:lyase activity"/>
    <property type="evidence" value="ECO:0007669"/>
    <property type="project" value="UniProtKB-KW"/>
</dbReference>
<feature type="active site" description="Charge relay system" evidence="4">
    <location>
        <position position="76"/>
    </location>
</feature>
<dbReference type="PIRSF" id="PIRSF006113">
    <property type="entry name" value="PTP_synth"/>
    <property type="match status" value="1"/>
</dbReference>
<feature type="binding site" evidence="5">
    <location>
        <position position="24"/>
    </location>
    <ligand>
        <name>Zn(2+)</name>
        <dbReference type="ChEBI" id="CHEBI:29105"/>
    </ligand>
</feature>
<evidence type="ECO:0000313" key="7">
    <source>
        <dbReference type="Proteomes" id="UP000240880"/>
    </source>
</evidence>
<sequence>MSLRFKKGTILWSVGISAGFSAAHYIPGHPKCGRLHGHNYKVELHVEFNKLNEMGFVLDFGDLKSALNEILKRLDHTLLNESVSKDYQPPSAEKIAAYLYYEVKKSTDLRNFNIKVRVYETPTSWAEYFEI</sequence>
<dbReference type="SUPFAM" id="SSF55620">
    <property type="entry name" value="Tetrahydrobiopterin biosynthesis enzymes-like"/>
    <property type="match status" value="1"/>
</dbReference>
<protein>
    <submittedName>
        <fullName evidence="6">6-carboxytetrahydropterin synthase QueD</fullName>
    </submittedName>
</protein>
<evidence type="ECO:0000256" key="3">
    <source>
        <dbReference type="ARBA" id="ARBA00023239"/>
    </source>
</evidence>
<gene>
    <name evidence="6" type="ORF">B9Q01_03545</name>
</gene>
<accession>A0A2R6ABP9</accession>
<evidence type="ECO:0000313" key="6">
    <source>
        <dbReference type="EMBL" id="PSN83778.1"/>
    </source>
</evidence>
<dbReference type="Gene3D" id="3.30.479.10">
    <property type="entry name" value="6-pyruvoyl tetrahydropterin synthase/QueD"/>
    <property type="match status" value="1"/>
</dbReference>
<dbReference type="GO" id="GO:0046872">
    <property type="term" value="F:metal ion binding"/>
    <property type="evidence" value="ECO:0007669"/>
    <property type="project" value="UniProtKB-KW"/>
</dbReference>
<dbReference type="Pfam" id="PF01242">
    <property type="entry name" value="PTPS"/>
    <property type="match status" value="1"/>
</dbReference>
<dbReference type="AlphaFoldDB" id="A0A2R6ABP9"/>
<proteinExistence type="predicted"/>
<keyword evidence="3" id="KW-0456">Lyase</keyword>
<dbReference type="NCBIfam" id="TIGR03367">
    <property type="entry name" value="queuosine_QueD"/>
    <property type="match status" value="1"/>
</dbReference>
<dbReference type="Proteomes" id="UP000240880">
    <property type="component" value="Unassembled WGS sequence"/>
</dbReference>
<organism evidence="6 7">
    <name type="scientific">Candidatus Marsarchaeota G1 archaeon OSP_D</name>
    <dbReference type="NCBI Taxonomy" id="1978155"/>
    <lineage>
        <taxon>Archaea</taxon>
        <taxon>Candidatus Marsarchaeota</taxon>
        <taxon>Candidatus Marsarchaeota group 1</taxon>
    </lineage>
</organism>
<dbReference type="PANTHER" id="PTHR12589:SF7">
    <property type="entry name" value="6-PYRUVOYL TETRAHYDROBIOPTERIN SYNTHASE"/>
    <property type="match status" value="1"/>
</dbReference>
<feature type="binding site" evidence="5">
    <location>
        <position position="36"/>
    </location>
    <ligand>
        <name>Zn(2+)</name>
        <dbReference type="ChEBI" id="CHEBI:29105"/>
    </ligand>
</feature>
<comment type="cofactor">
    <cofactor evidence="5">
        <name>Zn(2+)</name>
        <dbReference type="ChEBI" id="CHEBI:29105"/>
    </cofactor>
    <text evidence="5">Binds 1 zinc ion per subunit.</text>
</comment>
<dbReference type="InterPro" id="IPR038418">
    <property type="entry name" value="6-PTP_synth/QueD_sf"/>
</dbReference>